<organism evidence="13 14">
    <name type="scientific">Paenibacillus chitinolyticus</name>
    <dbReference type="NCBI Taxonomy" id="79263"/>
    <lineage>
        <taxon>Bacteria</taxon>
        <taxon>Bacillati</taxon>
        <taxon>Bacillota</taxon>
        <taxon>Bacilli</taxon>
        <taxon>Bacillales</taxon>
        <taxon>Paenibacillaceae</taxon>
        <taxon>Paenibacillus</taxon>
    </lineage>
</organism>
<dbReference type="PROSITE" id="PS51123">
    <property type="entry name" value="OMPA_2"/>
    <property type="match status" value="1"/>
</dbReference>
<evidence type="ECO:0000256" key="5">
    <source>
        <dbReference type="ARBA" id="ARBA00022989"/>
    </source>
</evidence>
<keyword evidence="4 10" id="KW-0812">Transmembrane</keyword>
<evidence type="ECO:0000256" key="7">
    <source>
        <dbReference type="PROSITE-ProRule" id="PRU00473"/>
    </source>
</evidence>
<dbReference type="EMBL" id="JAMDMJ010000010">
    <property type="protein sequence ID" value="MCY9596022.1"/>
    <property type="molecule type" value="Genomic_DNA"/>
</dbReference>
<dbReference type="InterPro" id="IPR050330">
    <property type="entry name" value="Bact_OuterMem_StrucFunc"/>
</dbReference>
<dbReference type="InterPro" id="IPR025713">
    <property type="entry name" value="MotB-like_N_dom"/>
</dbReference>
<keyword evidence="8" id="KW-0175">Coiled coil</keyword>
<evidence type="ECO:0000313" key="15">
    <source>
        <dbReference type="Proteomes" id="UP001527202"/>
    </source>
</evidence>
<evidence type="ECO:0000259" key="11">
    <source>
        <dbReference type="PROSITE" id="PS51123"/>
    </source>
</evidence>
<comment type="subcellular location">
    <subcellularLocation>
        <location evidence="1">Cell membrane</location>
        <topology evidence="1">Single-pass membrane protein</topology>
    </subcellularLocation>
</comment>
<gene>
    <name evidence="12" type="ORF">M5X16_09570</name>
    <name evidence="13" type="ORF">PC41400_02825</name>
</gene>
<feature type="transmembrane region" description="Helical" evidence="10">
    <location>
        <begin position="21"/>
        <end position="39"/>
    </location>
</feature>
<keyword evidence="13" id="KW-0966">Cell projection</keyword>
<evidence type="ECO:0000256" key="1">
    <source>
        <dbReference type="ARBA" id="ARBA00004162"/>
    </source>
</evidence>
<keyword evidence="15" id="KW-1185">Reference proteome</keyword>
<dbReference type="AlphaFoldDB" id="A0A410WQH6"/>
<keyword evidence="13" id="KW-0282">Flagellum</keyword>
<evidence type="ECO:0000256" key="2">
    <source>
        <dbReference type="ARBA" id="ARBA00008914"/>
    </source>
</evidence>
<keyword evidence="6 7" id="KW-0472">Membrane</keyword>
<dbReference type="EMBL" id="CP026520">
    <property type="protein sequence ID" value="QAV16686.1"/>
    <property type="molecule type" value="Genomic_DNA"/>
</dbReference>
<dbReference type="PANTHER" id="PTHR30329">
    <property type="entry name" value="STATOR ELEMENT OF FLAGELLAR MOTOR COMPLEX"/>
    <property type="match status" value="1"/>
</dbReference>
<evidence type="ECO:0000313" key="13">
    <source>
        <dbReference type="EMBL" id="QAV16686.1"/>
    </source>
</evidence>
<dbReference type="KEGG" id="pchi:PC41400_02825"/>
<evidence type="ECO:0000256" key="9">
    <source>
        <dbReference type="SAM" id="MobiDB-lite"/>
    </source>
</evidence>
<reference evidence="13 14" key="1">
    <citation type="submission" date="2018-01" db="EMBL/GenBank/DDBJ databases">
        <title>The whole genome sequencing and assembly of Paenibacillus chitinolyticus KCCM 41400 strain.</title>
        <authorList>
            <person name="Kim J.-Y."/>
            <person name="Park M.-K."/>
            <person name="Lee Y.-J."/>
            <person name="Yi H."/>
            <person name="Bahn Y.-S."/>
            <person name="Kim J.F."/>
            <person name="Lee D.-W."/>
        </authorList>
    </citation>
    <scope>NUCLEOTIDE SEQUENCE [LARGE SCALE GENOMIC DNA]</scope>
    <source>
        <strain evidence="13 14">KCCM 41400</strain>
    </source>
</reference>
<name>A0A410WQH6_9BACL</name>
<keyword evidence="13" id="KW-0969">Cilium</keyword>
<dbReference type="RefSeq" id="WP_129112446.1">
    <property type="nucleotide sequence ID" value="NZ_CP026520.1"/>
</dbReference>
<feature type="coiled-coil region" evidence="8">
    <location>
        <begin position="86"/>
        <end position="113"/>
    </location>
</feature>
<dbReference type="InterPro" id="IPR006665">
    <property type="entry name" value="OmpA-like"/>
</dbReference>
<keyword evidence="3" id="KW-1003">Cell membrane</keyword>
<evidence type="ECO:0000313" key="14">
    <source>
        <dbReference type="Proteomes" id="UP000288943"/>
    </source>
</evidence>
<dbReference type="PANTHER" id="PTHR30329:SF21">
    <property type="entry name" value="LIPOPROTEIN YIAD-RELATED"/>
    <property type="match status" value="1"/>
</dbReference>
<comment type="similarity">
    <text evidence="2">Belongs to the MotB family.</text>
</comment>
<evidence type="ECO:0000256" key="10">
    <source>
        <dbReference type="SAM" id="Phobius"/>
    </source>
</evidence>
<dbReference type="GeneID" id="95373748"/>
<accession>A0A410WQH6</accession>
<dbReference type="OrthoDB" id="9815217at2"/>
<dbReference type="Proteomes" id="UP001527202">
    <property type="component" value="Unassembled WGS sequence"/>
</dbReference>
<feature type="compositionally biased region" description="Low complexity" evidence="9">
    <location>
        <begin position="252"/>
        <end position="275"/>
    </location>
</feature>
<evidence type="ECO:0000256" key="6">
    <source>
        <dbReference type="ARBA" id="ARBA00023136"/>
    </source>
</evidence>
<reference evidence="12 15" key="2">
    <citation type="submission" date="2022-05" db="EMBL/GenBank/DDBJ databases">
        <title>Genome Sequencing of Bee-Associated Microbes.</title>
        <authorList>
            <person name="Dunlap C."/>
        </authorList>
    </citation>
    <scope>NUCLEOTIDE SEQUENCE [LARGE SCALE GENOMIC DNA]</scope>
    <source>
        <strain evidence="12 15">NRRL B-23120</strain>
    </source>
</reference>
<protein>
    <submittedName>
        <fullName evidence="13">Flagellar motor protein</fullName>
    </submittedName>
    <submittedName>
        <fullName evidence="12">OmpA family protein</fullName>
    </submittedName>
</protein>
<keyword evidence="5 10" id="KW-1133">Transmembrane helix</keyword>
<dbReference type="CDD" id="cd07185">
    <property type="entry name" value="OmpA_C-like"/>
    <property type="match status" value="1"/>
</dbReference>
<proteinExistence type="inferred from homology"/>
<evidence type="ECO:0000256" key="3">
    <source>
        <dbReference type="ARBA" id="ARBA00022475"/>
    </source>
</evidence>
<dbReference type="Proteomes" id="UP000288943">
    <property type="component" value="Chromosome"/>
</dbReference>
<evidence type="ECO:0000256" key="4">
    <source>
        <dbReference type="ARBA" id="ARBA00022692"/>
    </source>
</evidence>
<sequence length="275" mass="30528">MRKRGKKQEEHVNHERWLITYSDLITLLLVFFIVMYAMSKVDINKYETMAKALNSQFMKNESLLPQGSGISGTIIPTASDGTKPKKDTSAEEAAKKEQQLKDMLQAIQAYIKDNNLEAKVSASDTPRGIAITLNDLFLFDLGKADLKPAAYPVLEKLATLLPTLSNRVSIEGHTDNIPISSGSAYKDNWGLSFARSLSVLRYFTNTAKLNDEHLMATAYADTVPKMPNTSEENRAKNRRVEIVVLREFQNDVQQPQPQKEAPPAAVAEAASAKAN</sequence>
<evidence type="ECO:0000256" key="8">
    <source>
        <dbReference type="SAM" id="Coils"/>
    </source>
</evidence>
<feature type="domain" description="OmpA-like" evidence="11">
    <location>
        <begin position="126"/>
        <end position="248"/>
    </location>
</feature>
<dbReference type="Pfam" id="PF13677">
    <property type="entry name" value="MotB_plug"/>
    <property type="match status" value="1"/>
</dbReference>
<evidence type="ECO:0000313" key="12">
    <source>
        <dbReference type="EMBL" id="MCY9596022.1"/>
    </source>
</evidence>
<dbReference type="Pfam" id="PF00691">
    <property type="entry name" value="OmpA"/>
    <property type="match status" value="1"/>
</dbReference>
<dbReference type="GO" id="GO:0005886">
    <property type="term" value="C:plasma membrane"/>
    <property type="evidence" value="ECO:0007669"/>
    <property type="project" value="UniProtKB-SubCell"/>
</dbReference>
<dbReference type="SUPFAM" id="SSF103088">
    <property type="entry name" value="OmpA-like"/>
    <property type="match status" value="1"/>
</dbReference>
<dbReference type="Gene3D" id="3.30.1330.60">
    <property type="entry name" value="OmpA-like domain"/>
    <property type="match status" value="1"/>
</dbReference>
<feature type="region of interest" description="Disordered" evidence="9">
    <location>
        <begin position="248"/>
        <end position="275"/>
    </location>
</feature>
<dbReference type="InterPro" id="IPR036737">
    <property type="entry name" value="OmpA-like_sf"/>
</dbReference>